<dbReference type="Gene3D" id="3.30.200.20">
    <property type="entry name" value="Phosphorylase Kinase, domain 1"/>
    <property type="match status" value="1"/>
</dbReference>
<dbReference type="PROSITE" id="PS51285">
    <property type="entry name" value="AGC_KINASE_CTER"/>
    <property type="match status" value="1"/>
</dbReference>
<feature type="domain" description="AGC-kinase C-terminal" evidence="9">
    <location>
        <begin position="138"/>
        <end position="284"/>
    </location>
</feature>
<dbReference type="Pfam" id="PF00433">
    <property type="entry name" value="Pkinase_C"/>
    <property type="match status" value="1"/>
</dbReference>
<dbReference type="Pfam" id="PF00069">
    <property type="entry name" value="Pkinase"/>
    <property type="match status" value="1"/>
</dbReference>
<dbReference type="Gene3D" id="1.10.510.10">
    <property type="entry name" value="Transferase(Phosphotransferase) domain 1"/>
    <property type="match status" value="1"/>
</dbReference>
<dbReference type="InterPro" id="IPR017892">
    <property type="entry name" value="Pkinase_C"/>
</dbReference>
<reference evidence="10" key="1">
    <citation type="submission" date="2022-07" db="EMBL/GenBank/DDBJ databases">
        <title>Phylogenomic reconstructions and comparative analyses of Kickxellomycotina fungi.</title>
        <authorList>
            <person name="Reynolds N.K."/>
            <person name="Stajich J.E."/>
            <person name="Barry K."/>
            <person name="Grigoriev I.V."/>
            <person name="Crous P."/>
            <person name="Smith M.E."/>
        </authorList>
    </citation>
    <scope>NUCLEOTIDE SEQUENCE</scope>
    <source>
        <strain evidence="10">BCRC 34381</strain>
    </source>
</reference>
<evidence type="ECO:0000259" key="8">
    <source>
        <dbReference type="PROSITE" id="PS50011"/>
    </source>
</evidence>
<keyword evidence="6" id="KW-0067">ATP-binding</keyword>
<keyword evidence="4" id="KW-0547">Nucleotide-binding</keyword>
<evidence type="ECO:0000256" key="3">
    <source>
        <dbReference type="ARBA" id="ARBA00022679"/>
    </source>
</evidence>
<dbReference type="SMART" id="SM00133">
    <property type="entry name" value="S_TK_X"/>
    <property type="match status" value="1"/>
</dbReference>
<keyword evidence="1" id="KW-0723">Serine/threonine-protein kinase</keyword>
<evidence type="ECO:0000256" key="6">
    <source>
        <dbReference type="ARBA" id="ARBA00022840"/>
    </source>
</evidence>
<dbReference type="GO" id="GO:0004674">
    <property type="term" value="F:protein serine/threonine kinase activity"/>
    <property type="evidence" value="ECO:0007669"/>
    <property type="project" value="UniProtKB-KW"/>
</dbReference>
<keyword evidence="2" id="KW-0597">Phosphoprotein</keyword>
<keyword evidence="11" id="KW-1185">Reference proteome</keyword>
<evidence type="ECO:0000256" key="1">
    <source>
        <dbReference type="ARBA" id="ARBA00022527"/>
    </source>
</evidence>
<dbReference type="EC" id="2.7.11.1" evidence="10"/>
<organism evidence="10 11">
    <name type="scientific">Coemansia biformis</name>
    <dbReference type="NCBI Taxonomy" id="1286918"/>
    <lineage>
        <taxon>Eukaryota</taxon>
        <taxon>Fungi</taxon>
        <taxon>Fungi incertae sedis</taxon>
        <taxon>Zoopagomycota</taxon>
        <taxon>Kickxellomycotina</taxon>
        <taxon>Kickxellomycetes</taxon>
        <taxon>Kickxellales</taxon>
        <taxon>Kickxellaceae</taxon>
        <taxon>Coemansia</taxon>
    </lineage>
</organism>
<dbReference type="EMBL" id="JANBOI010002297">
    <property type="protein sequence ID" value="KAJ1722891.1"/>
    <property type="molecule type" value="Genomic_DNA"/>
</dbReference>
<comment type="caution">
    <text evidence="10">The sequence shown here is derived from an EMBL/GenBank/DDBJ whole genome shotgun (WGS) entry which is preliminary data.</text>
</comment>
<dbReference type="Proteomes" id="UP001143981">
    <property type="component" value="Unassembled WGS sequence"/>
</dbReference>
<gene>
    <name evidence="10" type="primary">SGK2_2</name>
    <name evidence="10" type="ORF">LPJ61_005880</name>
</gene>
<evidence type="ECO:0000313" key="10">
    <source>
        <dbReference type="EMBL" id="KAJ1722891.1"/>
    </source>
</evidence>
<feature type="domain" description="Protein kinase" evidence="8">
    <location>
        <begin position="1"/>
        <end position="137"/>
    </location>
</feature>
<feature type="compositionally biased region" description="Low complexity" evidence="7">
    <location>
        <begin position="217"/>
        <end position="241"/>
    </location>
</feature>
<dbReference type="OrthoDB" id="63267at2759"/>
<evidence type="ECO:0000256" key="2">
    <source>
        <dbReference type="ARBA" id="ARBA00022553"/>
    </source>
</evidence>
<evidence type="ECO:0000256" key="5">
    <source>
        <dbReference type="ARBA" id="ARBA00022777"/>
    </source>
</evidence>
<keyword evidence="3 10" id="KW-0808">Transferase</keyword>
<dbReference type="InterPro" id="IPR000961">
    <property type="entry name" value="AGC-kinase_C"/>
</dbReference>
<proteinExistence type="predicted"/>
<dbReference type="SMART" id="SM00220">
    <property type="entry name" value="S_TKc"/>
    <property type="match status" value="1"/>
</dbReference>
<evidence type="ECO:0000259" key="9">
    <source>
        <dbReference type="PROSITE" id="PS51285"/>
    </source>
</evidence>
<dbReference type="PROSITE" id="PS50011">
    <property type="entry name" value="PROTEIN_KINASE_DOM"/>
    <property type="match status" value="1"/>
</dbReference>
<name>A0A9W8CSR2_9FUNG</name>
<dbReference type="GO" id="GO:0005524">
    <property type="term" value="F:ATP binding"/>
    <property type="evidence" value="ECO:0007669"/>
    <property type="project" value="UniProtKB-KW"/>
</dbReference>
<dbReference type="PANTHER" id="PTHR24351">
    <property type="entry name" value="RIBOSOMAL PROTEIN S6 KINASE"/>
    <property type="match status" value="1"/>
</dbReference>
<dbReference type="SUPFAM" id="SSF56112">
    <property type="entry name" value="Protein kinase-like (PK-like)"/>
    <property type="match status" value="1"/>
</dbReference>
<evidence type="ECO:0000256" key="4">
    <source>
        <dbReference type="ARBA" id="ARBA00022741"/>
    </source>
</evidence>
<accession>A0A9W8CSR2</accession>
<feature type="non-terminal residue" evidence="10">
    <location>
        <position position="1"/>
    </location>
</feature>
<evidence type="ECO:0000313" key="11">
    <source>
        <dbReference type="Proteomes" id="UP001143981"/>
    </source>
</evidence>
<protein>
    <submittedName>
        <fullName evidence="10">Serine/threonine-protein kinase Sgk2</fullName>
        <ecNumber evidence="10">2.7.11.1</ecNumber>
    </submittedName>
</protein>
<dbReference type="AlphaFoldDB" id="A0A9W8CSR2"/>
<sequence length="285" mass="31811">GSALYSVEESGKTGTFCGTPEYLAPEVLLRQRYGKEVDWYCLGAVLYEMLTGLPPFYDQDNNIMYRRILHEPLQFPAALPPPLRGNGTYNDNSSAGISNSIGRLAQDFITRILERDPEKRLGHGMFGTENVKRHVFFHGIEWDKIYRQEYAPPFVPKVSSIFDLSNIDPEFRNEPIPESILSEGQVDILAEVAEAERQADLALQAQLMAFPSPLSTPSVSSPLAGPYFQQQQQKQQQQQQQRLGVASPISLNSPPRNSHAPADANGDAFQGFSFVSPWVDIPDKP</sequence>
<evidence type="ECO:0000256" key="7">
    <source>
        <dbReference type="SAM" id="MobiDB-lite"/>
    </source>
</evidence>
<feature type="region of interest" description="Disordered" evidence="7">
    <location>
        <begin position="217"/>
        <end position="268"/>
    </location>
</feature>
<dbReference type="InterPro" id="IPR000719">
    <property type="entry name" value="Prot_kinase_dom"/>
</dbReference>
<keyword evidence="5 10" id="KW-0418">Kinase</keyword>
<dbReference type="InterPro" id="IPR011009">
    <property type="entry name" value="Kinase-like_dom_sf"/>
</dbReference>